<dbReference type="InterPro" id="IPR043780">
    <property type="entry name" value="DUF5722"/>
</dbReference>
<dbReference type="SUPFAM" id="SSF51445">
    <property type="entry name" value="(Trans)glycosidases"/>
    <property type="match status" value="1"/>
</dbReference>
<feature type="chain" id="PRO_5045256387" evidence="1">
    <location>
        <begin position="30"/>
        <end position="893"/>
    </location>
</feature>
<feature type="domain" description="DUF5722" evidence="2">
    <location>
        <begin position="305"/>
        <end position="700"/>
    </location>
</feature>
<reference evidence="3 4" key="1">
    <citation type="journal article" date="2023" name="Genome Announc.">
        <title>Pan-Genome Analyses of the Genus Cohnella and Proposal of the Novel Species Cohnella silvisoli sp. nov., Isolated from Forest Soil.</title>
        <authorList>
            <person name="Wang C."/>
            <person name="Mao L."/>
            <person name="Bao G."/>
            <person name="Zhu H."/>
        </authorList>
    </citation>
    <scope>NUCLEOTIDE SEQUENCE [LARGE SCALE GENOMIC DNA]</scope>
    <source>
        <strain evidence="3 4">NL03-T5-1</strain>
    </source>
</reference>
<protein>
    <submittedName>
        <fullName evidence="3">DUF5722 domain-containing protein</fullName>
    </submittedName>
</protein>
<evidence type="ECO:0000313" key="3">
    <source>
        <dbReference type="EMBL" id="MEQ4482549.1"/>
    </source>
</evidence>
<dbReference type="Gene3D" id="2.60.120.260">
    <property type="entry name" value="Galactose-binding domain-like"/>
    <property type="match status" value="2"/>
</dbReference>
<dbReference type="EMBL" id="JASKHM010000004">
    <property type="protein sequence ID" value="MEQ4482549.1"/>
    <property type="molecule type" value="Genomic_DNA"/>
</dbReference>
<gene>
    <name evidence="3" type="ORF">QJS35_09100</name>
</gene>
<name>A0ABV1KR42_9BACL</name>
<proteinExistence type="predicted"/>
<dbReference type="RefSeq" id="WP_232184714.1">
    <property type="nucleotide sequence ID" value="NZ_JAIOAP010000003.1"/>
</dbReference>
<dbReference type="Proteomes" id="UP001493487">
    <property type="component" value="Unassembled WGS sequence"/>
</dbReference>
<feature type="signal peptide" evidence="1">
    <location>
        <begin position="1"/>
        <end position="29"/>
    </location>
</feature>
<organism evidence="3 4">
    <name type="scientific">Cohnella silvisoli</name>
    <dbReference type="NCBI Taxonomy" id="2873699"/>
    <lineage>
        <taxon>Bacteria</taxon>
        <taxon>Bacillati</taxon>
        <taxon>Bacillota</taxon>
        <taxon>Bacilli</taxon>
        <taxon>Bacillales</taxon>
        <taxon>Paenibacillaceae</taxon>
        <taxon>Cohnella</taxon>
    </lineage>
</organism>
<dbReference type="Pfam" id="PF18989">
    <property type="entry name" value="DUF5722"/>
    <property type="match status" value="1"/>
</dbReference>
<evidence type="ECO:0000313" key="4">
    <source>
        <dbReference type="Proteomes" id="UP001493487"/>
    </source>
</evidence>
<accession>A0ABV1KR42</accession>
<comment type="caution">
    <text evidence="3">The sequence shown here is derived from an EMBL/GenBank/DDBJ whole genome shotgun (WGS) entry which is preliminary data.</text>
</comment>
<keyword evidence="4" id="KW-1185">Reference proteome</keyword>
<dbReference type="InterPro" id="IPR017853">
    <property type="entry name" value="GH"/>
</dbReference>
<evidence type="ECO:0000259" key="2">
    <source>
        <dbReference type="Pfam" id="PF18989"/>
    </source>
</evidence>
<sequence>MKIVNRWMVALICLAVFVPFIPGSVPAAAAVLETDIGNFETGTDNWQWGSNVTGLSHVTSSLNGPTTPYAGNRMGELSTAAIPGTTWRAIYKNFSPALNVSATHYFHGAFNTYGIDATHTQFEVRITFYSNSQTLVSTQSIAGNQWNELSVDLSGWSYRNNITKIEVAYRSVTYSTNWTGKHQLDNIGFSAYPPSYPGAVSQVSAGSSQITAQGTYTTASSAQLDLIELQPYEKYDITATYTAQATQTFSPSGGVASFALSTPRYASSRDKVYSKFVVVDHATKKLIASPAYVSQLTASVNTYDFPTARTMKGLQVQNVDDAQKLGIGHAALNVSFNELFQTDPTNAIPFVMDGATYYLRQDYVNRLDHDIKTLSDDDVIVTLILIMYNRPGSINALLVHPDYSGNGTVAAINATNADGVRYWKAGVEFLASRYTRSDELYGRAVNYIVGNEVNSQYYWYDMGNKALQDFVEQYARAYRIAETAVKKYYSNGRTYISLDHFWNGSAGTDALKTYKGKALMDEFNKRITAEGNIPWNIAYHPYPEDLFDPTIWNDTTVTNDANSVRINFKNLQVLTNYIGASNYLYNGNKRRIILSEQGFHSLSNSLADQKTQAAAYAYSYYKAKFLGGIDSFILHRHVDHGEEGGLNLGLWTRDAAKSVPYAPQDPKYIYDVFQKIDTSESVAVTEFAKPIIGITNWSSVIPGYDSSQLADRTPPVVGSLSSVSSIAPTVGVSGFETSTDGWAISEYSQSAAEVTSFANGPGTPYAGSKALEVNINNSLTGDGEGGARAEKGITKVFSSPISAASVPKFQFAIDSYGACPNATQYNVTVRIYSGINIIEGKAQMTPNTWNKFSMDVSGWAYKGSIDKIKIWFSTNSTSLWDARYQVDQIGFGA</sequence>
<keyword evidence="1" id="KW-0732">Signal</keyword>
<evidence type="ECO:0000256" key="1">
    <source>
        <dbReference type="SAM" id="SignalP"/>
    </source>
</evidence>